<reference evidence="1 2" key="1">
    <citation type="submission" date="2015-09" db="EMBL/GenBank/DDBJ databases">
        <authorList>
            <consortium name="Pathogen Informatics"/>
        </authorList>
    </citation>
    <scope>NUCLEOTIDE SEQUENCE [LARGE SCALE GENOMIC DNA]</scope>
    <source>
        <strain evidence="1 2">2789STDY5608840</strain>
    </source>
</reference>
<gene>
    <name evidence="1" type="ORF">ERS852397_02368</name>
</gene>
<evidence type="ECO:0000313" key="2">
    <source>
        <dbReference type="Proteomes" id="UP000095517"/>
    </source>
</evidence>
<dbReference type="RefSeq" id="WP_055279196.1">
    <property type="nucleotide sequence ID" value="NZ_CABIXA010000012.1"/>
</dbReference>
<dbReference type="SUPFAM" id="SSF88697">
    <property type="entry name" value="PUA domain-like"/>
    <property type="match status" value="1"/>
</dbReference>
<evidence type="ECO:0000313" key="1">
    <source>
        <dbReference type="EMBL" id="CUO59996.1"/>
    </source>
</evidence>
<dbReference type="AlphaFoldDB" id="A0A174GG71"/>
<sequence>MKYYINLFSPNTALAFSESDQEISGFRISRKAYVENQHINIGDKFICYCTKIQRFIGILEITSNFFIDSKPIFTQEDDPFTLRFKVKPIAWLPLEKGIPIHENIIWNHLSFTQKLPNDSTRWTYMVFSSPRLWPKEDCEYLEQVILQQQSEMKDYPFSEAEKKKVRSLTKVRVSSEKETVIEIPDETSQNKANTSKEERESIQIQATLAEIGEKLGYKIWLPKSDRSRVLNKWKPLQNNTLLENLPLVFDGPTLKVIENIDVLWIKRHSIVRAFEVEGTTAIYSGILRMADLLALQPMLDIKIHIVASIERREAVFEQINRPVFAFMEKGPLAEICTFISYESVKELRKEPHLEHMNDSIVDEYVEYSND</sequence>
<dbReference type="InterPro" id="IPR015947">
    <property type="entry name" value="PUA-like_sf"/>
</dbReference>
<dbReference type="STRING" id="338188.ERS852397_02368"/>
<dbReference type="Proteomes" id="UP000095517">
    <property type="component" value="Unassembled WGS sequence"/>
</dbReference>
<protein>
    <recommendedName>
        <fullName evidence="3">EVE domain-containing protein</fullName>
    </recommendedName>
</protein>
<dbReference type="EMBL" id="CYZH01000012">
    <property type="protein sequence ID" value="CUO59996.1"/>
    <property type="molecule type" value="Genomic_DNA"/>
</dbReference>
<name>A0A174GG71_9BACE</name>
<dbReference type="Gene3D" id="3.10.590.10">
    <property type="entry name" value="ph1033 like domains"/>
    <property type="match status" value="1"/>
</dbReference>
<organism evidence="1 2">
    <name type="scientific">Bacteroides finegoldii</name>
    <dbReference type="NCBI Taxonomy" id="338188"/>
    <lineage>
        <taxon>Bacteria</taxon>
        <taxon>Pseudomonadati</taxon>
        <taxon>Bacteroidota</taxon>
        <taxon>Bacteroidia</taxon>
        <taxon>Bacteroidales</taxon>
        <taxon>Bacteroidaceae</taxon>
        <taxon>Bacteroides</taxon>
    </lineage>
</organism>
<accession>A0A174GG71</accession>
<evidence type="ECO:0008006" key="3">
    <source>
        <dbReference type="Google" id="ProtNLM"/>
    </source>
</evidence>
<proteinExistence type="predicted"/>